<evidence type="ECO:0000256" key="4">
    <source>
        <dbReference type="ARBA" id="ARBA00022722"/>
    </source>
</evidence>
<dbReference type="EMBL" id="CP045875">
    <property type="protein sequence ID" value="QGG48618.1"/>
    <property type="molecule type" value="Genomic_DNA"/>
</dbReference>
<evidence type="ECO:0000256" key="2">
    <source>
        <dbReference type="ARBA" id="ARBA00011322"/>
    </source>
</evidence>
<dbReference type="InterPro" id="IPR004843">
    <property type="entry name" value="Calcineurin-like_PHP"/>
</dbReference>
<keyword evidence="7" id="KW-0235">DNA replication</keyword>
<keyword evidence="5 7" id="KW-0378">Hydrolase</keyword>
<dbReference type="OrthoDB" id="9773856at2"/>
<evidence type="ECO:0000259" key="9">
    <source>
        <dbReference type="Pfam" id="PF00149"/>
    </source>
</evidence>
<dbReference type="InterPro" id="IPR004593">
    <property type="entry name" value="SbcD"/>
</dbReference>
<feature type="region of interest" description="Disordered" evidence="8">
    <location>
        <begin position="405"/>
        <end position="432"/>
    </location>
</feature>
<feature type="compositionally biased region" description="Acidic residues" evidence="8">
    <location>
        <begin position="408"/>
        <end position="417"/>
    </location>
</feature>
<dbReference type="Pfam" id="PF00149">
    <property type="entry name" value="Metallophos"/>
    <property type="match status" value="1"/>
</dbReference>
<comment type="subunit">
    <text evidence="2 7">Heterodimer of SbcC and SbcD.</text>
</comment>
<accession>A0A5Q2N0T8</accession>
<keyword evidence="12" id="KW-1185">Reference proteome</keyword>
<dbReference type="GO" id="GO:0004519">
    <property type="term" value="F:endonuclease activity"/>
    <property type="evidence" value="ECO:0007669"/>
    <property type="project" value="UniProtKB-KW"/>
</dbReference>
<feature type="domain" description="Nuclease SbcCD subunit D C-terminal" evidence="10">
    <location>
        <begin position="303"/>
        <end position="386"/>
    </location>
</feature>
<dbReference type="AlphaFoldDB" id="A0A5Q2N0T8"/>
<keyword evidence="4 7" id="KW-0540">Nuclease</keyword>
<dbReference type="Pfam" id="PF12320">
    <property type="entry name" value="SbcD_C"/>
    <property type="match status" value="1"/>
</dbReference>
<dbReference type="Gene3D" id="3.60.21.10">
    <property type="match status" value="1"/>
</dbReference>
<keyword evidence="7" id="KW-0233">DNA recombination</keyword>
<dbReference type="InterPro" id="IPR026843">
    <property type="entry name" value="SbcD_C"/>
</dbReference>
<evidence type="ECO:0000313" key="12">
    <source>
        <dbReference type="Proteomes" id="UP000366051"/>
    </source>
</evidence>
<dbReference type="NCBIfam" id="TIGR00619">
    <property type="entry name" value="sbcd"/>
    <property type="match status" value="1"/>
</dbReference>
<dbReference type="KEGG" id="hcv:FTV88_2525"/>
<evidence type="ECO:0000256" key="6">
    <source>
        <dbReference type="ARBA" id="ARBA00022839"/>
    </source>
</evidence>
<comment type="function">
    <text evidence="7">SbcCD cleaves DNA hairpin structures. These structures can inhibit DNA replication and are intermediates in certain DNA recombination reactions. The complex acts as a 3'-&gt;5' double strand exonuclease that can open hairpins. It also has a 5' single-strand endonuclease activity.</text>
</comment>
<dbReference type="GO" id="GO:0006310">
    <property type="term" value="P:DNA recombination"/>
    <property type="evidence" value="ECO:0007669"/>
    <property type="project" value="UniProtKB-KW"/>
</dbReference>
<evidence type="ECO:0000256" key="3">
    <source>
        <dbReference type="ARBA" id="ARBA00013365"/>
    </source>
</evidence>
<protein>
    <recommendedName>
        <fullName evidence="3 7">Nuclease SbcCD subunit D</fullName>
    </recommendedName>
</protein>
<dbReference type="GO" id="GO:0008408">
    <property type="term" value="F:3'-5' exonuclease activity"/>
    <property type="evidence" value="ECO:0007669"/>
    <property type="project" value="InterPro"/>
</dbReference>
<keyword evidence="6 7" id="KW-0269">Exonuclease</keyword>
<dbReference type="GO" id="GO:0006260">
    <property type="term" value="P:DNA replication"/>
    <property type="evidence" value="ECO:0007669"/>
    <property type="project" value="UniProtKB-KW"/>
</dbReference>
<dbReference type="CDD" id="cd00840">
    <property type="entry name" value="MPP_Mre11_N"/>
    <property type="match status" value="1"/>
</dbReference>
<feature type="domain" description="Calcineurin-like phosphoesterase" evidence="9">
    <location>
        <begin position="1"/>
        <end position="244"/>
    </location>
</feature>
<proteinExistence type="inferred from homology"/>
<dbReference type="InterPro" id="IPR029052">
    <property type="entry name" value="Metallo-depent_PP-like"/>
</dbReference>
<comment type="similarity">
    <text evidence="1 7">Belongs to the SbcD family.</text>
</comment>
<dbReference type="InterPro" id="IPR041796">
    <property type="entry name" value="Mre11_N"/>
</dbReference>
<evidence type="ECO:0000256" key="1">
    <source>
        <dbReference type="ARBA" id="ARBA00010555"/>
    </source>
</evidence>
<evidence type="ECO:0000259" key="10">
    <source>
        <dbReference type="Pfam" id="PF12320"/>
    </source>
</evidence>
<evidence type="ECO:0000256" key="7">
    <source>
        <dbReference type="RuleBase" id="RU363069"/>
    </source>
</evidence>
<gene>
    <name evidence="7 11" type="primary">sbcD</name>
    <name evidence="11" type="ORF">FTV88_2525</name>
</gene>
<name>A0A5Q2N0T8_9FIRM</name>
<dbReference type="PANTHER" id="PTHR30337">
    <property type="entry name" value="COMPONENT OF ATP-DEPENDENT DSDNA EXONUCLEASE"/>
    <property type="match status" value="1"/>
</dbReference>
<evidence type="ECO:0000313" key="11">
    <source>
        <dbReference type="EMBL" id="QGG48618.1"/>
    </source>
</evidence>
<dbReference type="RefSeq" id="WP_153725754.1">
    <property type="nucleotide sequence ID" value="NZ_CP045875.1"/>
</dbReference>
<evidence type="ECO:0000256" key="8">
    <source>
        <dbReference type="SAM" id="MobiDB-lite"/>
    </source>
</evidence>
<dbReference type="SUPFAM" id="SSF56300">
    <property type="entry name" value="Metallo-dependent phosphatases"/>
    <property type="match status" value="1"/>
</dbReference>
<evidence type="ECO:0000256" key="5">
    <source>
        <dbReference type="ARBA" id="ARBA00022801"/>
    </source>
</evidence>
<sequence>MRLLHTSDWHFGKTLEGQSRYIEQVTFVDEICEICDRENVDVILLAGDVFQHANPSASSEELFFNALGRLTRQGTRGLVVIAGNHDNPERLCAPSPLADEWAITLLGLPKKVIHPYTNAQPQQVQRVQAGASWVELAVPGCDHNIVIAALPYPSEGRLRELLAQSMEEDDLRKGYNERLEQIFQELGSHFRDDTVNVVMSHLYVRGGAASDSESNIQIGGAFAVDPTVFPEKAQYIALGHLHRPQNIRGASMPIRYAGSPLAYSFSEAGQAKSVTIVDLLPGQEAQFFEIPLSSGKPLVKWVLRGGEEELNERVESGEDSEAWIDLELYVKRQPTLDDIQRIKALHKGFVNIRVVVGQEEEKASVKEKLEQLSMEQRFVRFYQQQTGEEAPEEELVELFLELLQQSETSEESTPEPEEVLKEQKAGEQVIAL</sequence>
<keyword evidence="7" id="KW-0255">Endonuclease</keyword>
<dbReference type="PANTHER" id="PTHR30337:SF0">
    <property type="entry name" value="NUCLEASE SBCCD SUBUNIT D"/>
    <property type="match status" value="1"/>
</dbReference>
<dbReference type="InterPro" id="IPR050535">
    <property type="entry name" value="DNA_Repair-Maintenance_Comp"/>
</dbReference>
<reference evidence="12" key="1">
    <citation type="submission" date="2019-11" db="EMBL/GenBank/DDBJ databases">
        <title>Genome sequence of Heliorestis convoluta strain HH, an alkaliphilic and minimalistic phototrophic bacterium from a soda lake in Egypt.</title>
        <authorList>
            <person name="Dewey E.D."/>
            <person name="Stokes L.M."/>
            <person name="Burchell B.M."/>
            <person name="Shaffer K.N."/>
            <person name="Huntington A.M."/>
            <person name="Baker J.M."/>
            <person name="Nadendla S."/>
            <person name="Giglio M.G."/>
            <person name="Touchman J.W."/>
            <person name="Blankenship R.E."/>
            <person name="Madigan M.T."/>
            <person name="Sattley W.M."/>
        </authorList>
    </citation>
    <scope>NUCLEOTIDE SEQUENCE [LARGE SCALE GENOMIC DNA]</scope>
    <source>
        <strain evidence="12">HH</strain>
    </source>
</reference>
<dbReference type="Proteomes" id="UP000366051">
    <property type="component" value="Chromosome"/>
</dbReference>
<organism evidence="11 12">
    <name type="scientific">Heliorestis convoluta</name>
    <dbReference type="NCBI Taxonomy" id="356322"/>
    <lineage>
        <taxon>Bacteria</taxon>
        <taxon>Bacillati</taxon>
        <taxon>Bacillota</taxon>
        <taxon>Clostridia</taxon>
        <taxon>Eubacteriales</taxon>
        <taxon>Heliobacteriaceae</taxon>
        <taxon>Heliorestis</taxon>
    </lineage>
</organism>